<accession>A0A1V1NUV9</accession>
<protein>
    <submittedName>
        <fullName evidence="2">Uncharacterized protein</fullName>
    </submittedName>
</protein>
<dbReference type="EMBL" id="ATBP01002050">
    <property type="protein sequence ID" value="ETR66344.1"/>
    <property type="molecule type" value="Genomic_DNA"/>
</dbReference>
<evidence type="ECO:0000256" key="1">
    <source>
        <dbReference type="SAM" id="Phobius"/>
    </source>
</evidence>
<reference evidence="3" key="1">
    <citation type="submission" date="2012-11" db="EMBL/GenBank/DDBJ databases">
        <authorList>
            <person name="Lucero-Rivera Y.E."/>
            <person name="Tovar-Ramirez D."/>
        </authorList>
    </citation>
    <scope>NUCLEOTIDE SEQUENCE [LARGE SCALE GENOMIC DNA]</scope>
    <source>
        <strain evidence="3">Araruama</strain>
    </source>
</reference>
<dbReference type="AlphaFoldDB" id="A0A1V1NUV9"/>
<dbReference type="Proteomes" id="UP000189670">
    <property type="component" value="Unassembled WGS sequence"/>
</dbReference>
<gene>
    <name evidence="2" type="ORF">OMM_12912</name>
</gene>
<sequence>MNIPVKRTAYILGSILIIGYAFQIIYSNYQANIELRNRSLQRAYTDFFDKYSSVKTFLKERQKDFQDLASDRTISTYFQNKAMGMTMMYGLAISLNNVKQRLISFQTTNILGKHTLFPKIIFLDTNKHRVTVLADNLVDQITYDKDAVIDSHKTSMQHDTTNPEYLIISTPCILKDKIVGHLIGWMSYGLFFDHFFSNQQSCRTCHIANWQSQKYFCL</sequence>
<feature type="transmembrane region" description="Helical" evidence="1">
    <location>
        <begin position="9"/>
        <end position="29"/>
    </location>
</feature>
<keyword evidence="1" id="KW-1133">Transmembrane helix</keyword>
<organism evidence="2 3">
    <name type="scientific">Candidatus Magnetoglobus multicellularis str. Araruama</name>
    <dbReference type="NCBI Taxonomy" id="890399"/>
    <lineage>
        <taxon>Bacteria</taxon>
        <taxon>Pseudomonadati</taxon>
        <taxon>Thermodesulfobacteriota</taxon>
        <taxon>Desulfobacteria</taxon>
        <taxon>Desulfobacterales</taxon>
        <taxon>Desulfobacteraceae</taxon>
        <taxon>Candidatus Magnetoglobus</taxon>
    </lineage>
</organism>
<proteinExistence type="predicted"/>
<keyword evidence="1" id="KW-0472">Membrane</keyword>
<comment type="caution">
    <text evidence="2">The sequence shown here is derived from an EMBL/GenBank/DDBJ whole genome shotgun (WGS) entry which is preliminary data.</text>
</comment>
<evidence type="ECO:0000313" key="3">
    <source>
        <dbReference type="Proteomes" id="UP000189670"/>
    </source>
</evidence>
<name>A0A1V1NUV9_9BACT</name>
<evidence type="ECO:0000313" key="2">
    <source>
        <dbReference type="EMBL" id="ETR66344.1"/>
    </source>
</evidence>
<keyword evidence="1" id="KW-0812">Transmembrane</keyword>